<dbReference type="EMBL" id="CP036266">
    <property type="protein sequence ID" value="QDT23895.1"/>
    <property type="molecule type" value="Genomic_DNA"/>
</dbReference>
<sequence>MSFDIFFQTSRLSDQTEEAVNPFTGEVMQKPVGESLSSADRDALRELLTSHGATLPLDSNCYQFDFSDGSGFELFMDHLDSDADVSGGMAALRELTTEILNVLYALAEAGNMVMLPAMEETRPLVTSREVADRVASRWPDVLVLTSAEELGAFLQQGFAGWEAYRDRVTGED</sequence>
<reference evidence="1 2" key="1">
    <citation type="submission" date="2019-02" db="EMBL/GenBank/DDBJ databases">
        <title>Deep-cultivation of Planctomycetes and their phenomic and genomic characterization uncovers novel biology.</title>
        <authorList>
            <person name="Wiegand S."/>
            <person name="Jogler M."/>
            <person name="Boedeker C."/>
            <person name="Pinto D."/>
            <person name="Vollmers J."/>
            <person name="Rivas-Marin E."/>
            <person name="Kohn T."/>
            <person name="Peeters S.H."/>
            <person name="Heuer A."/>
            <person name="Rast P."/>
            <person name="Oberbeckmann S."/>
            <person name="Bunk B."/>
            <person name="Jeske O."/>
            <person name="Meyerdierks A."/>
            <person name="Storesund J.E."/>
            <person name="Kallscheuer N."/>
            <person name="Luecker S."/>
            <person name="Lage O.M."/>
            <person name="Pohl T."/>
            <person name="Merkel B.J."/>
            <person name="Hornburger P."/>
            <person name="Mueller R.-W."/>
            <person name="Bruemmer F."/>
            <person name="Labrenz M."/>
            <person name="Spormann A.M."/>
            <person name="Op den Camp H."/>
            <person name="Overmann J."/>
            <person name="Amann R."/>
            <person name="Jetten M.S.M."/>
            <person name="Mascher T."/>
            <person name="Medema M.H."/>
            <person name="Devos D.P."/>
            <person name="Kaster A.-K."/>
            <person name="Ovreas L."/>
            <person name="Rohde M."/>
            <person name="Galperin M.Y."/>
            <person name="Jogler C."/>
        </authorList>
    </citation>
    <scope>NUCLEOTIDE SEQUENCE [LARGE SCALE GENOMIC DNA]</scope>
    <source>
        <strain evidence="1 2">HG66A1</strain>
    </source>
</reference>
<proteinExistence type="predicted"/>
<dbReference type="OrthoDB" id="274371at2"/>
<evidence type="ECO:0000313" key="1">
    <source>
        <dbReference type="EMBL" id="QDT23895.1"/>
    </source>
</evidence>
<protein>
    <submittedName>
        <fullName evidence="1">Uncharacterized protein</fullName>
    </submittedName>
</protein>
<gene>
    <name evidence="1" type="ORF">HG66A1_57200</name>
</gene>
<keyword evidence="2" id="KW-1185">Reference proteome</keyword>
<organism evidence="1 2">
    <name type="scientific">Gimesia chilikensis</name>
    <dbReference type="NCBI Taxonomy" id="2605989"/>
    <lineage>
        <taxon>Bacteria</taxon>
        <taxon>Pseudomonadati</taxon>
        <taxon>Planctomycetota</taxon>
        <taxon>Planctomycetia</taxon>
        <taxon>Planctomycetales</taxon>
        <taxon>Planctomycetaceae</taxon>
        <taxon>Gimesia</taxon>
    </lineage>
</organism>
<accession>A0A517PWZ7</accession>
<dbReference type="RefSeq" id="WP_145191973.1">
    <property type="nucleotide sequence ID" value="NZ_CP036266.1"/>
</dbReference>
<dbReference type="Proteomes" id="UP000320421">
    <property type="component" value="Chromosome"/>
</dbReference>
<evidence type="ECO:0000313" key="2">
    <source>
        <dbReference type="Proteomes" id="UP000320421"/>
    </source>
</evidence>
<dbReference type="AlphaFoldDB" id="A0A517PWZ7"/>
<name>A0A517PWZ7_9PLAN</name>